<feature type="domain" description="Metallo-beta-lactamase" evidence="1">
    <location>
        <begin position="25"/>
        <end position="191"/>
    </location>
</feature>
<dbReference type="AlphaFoldDB" id="A0A1H1T1A2"/>
<dbReference type="SMART" id="SM00849">
    <property type="entry name" value="Lactamase_B"/>
    <property type="match status" value="1"/>
</dbReference>
<dbReference type="InterPro" id="IPR041516">
    <property type="entry name" value="LACTB2_WH"/>
</dbReference>
<dbReference type="Pfam" id="PF00753">
    <property type="entry name" value="Lactamase_B"/>
    <property type="match status" value="1"/>
</dbReference>
<evidence type="ECO:0000259" key="1">
    <source>
        <dbReference type="SMART" id="SM00849"/>
    </source>
</evidence>
<dbReference type="PANTHER" id="PTHR23131">
    <property type="entry name" value="ENDORIBONUCLEASE LACTB2"/>
    <property type="match status" value="1"/>
</dbReference>
<evidence type="ECO:0000313" key="3">
    <source>
        <dbReference type="Proteomes" id="UP000199103"/>
    </source>
</evidence>
<reference evidence="2 3" key="1">
    <citation type="submission" date="2016-10" db="EMBL/GenBank/DDBJ databases">
        <authorList>
            <person name="de Groot N.N."/>
        </authorList>
    </citation>
    <scope>NUCLEOTIDE SEQUENCE [LARGE SCALE GENOMIC DNA]</scope>
    <source>
        <strain evidence="2 3">DSM 21800</strain>
    </source>
</reference>
<dbReference type="InterPro" id="IPR036388">
    <property type="entry name" value="WH-like_DNA-bd_sf"/>
</dbReference>
<dbReference type="Gene3D" id="1.10.10.10">
    <property type="entry name" value="Winged helix-like DNA-binding domain superfamily/Winged helix DNA-binding domain"/>
    <property type="match status" value="1"/>
</dbReference>
<protein>
    <submittedName>
        <fullName evidence="2">Glyoxylase, beta-lactamase superfamily II</fullName>
    </submittedName>
</protein>
<dbReference type="PANTHER" id="PTHR23131:SF0">
    <property type="entry name" value="ENDORIBONUCLEASE LACTB2"/>
    <property type="match status" value="1"/>
</dbReference>
<name>A0A1H1T1A2_9ACTN</name>
<keyword evidence="3" id="KW-1185">Reference proteome</keyword>
<dbReference type="RefSeq" id="WP_231920290.1">
    <property type="nucleotide sequence ID" value="NZ_LT629772.1"/>
</dbReference>
<gene>
    <name evidence="2" type="ORF">SAMN04489812_2217</name>
</gene>
<dbReference type="Gene3D" id="3.60.15.10">
    <property type="entry name" value="Ribonuclease Z/Hydroxyacylglutathione hydrolase-like"/>
    <property type="match status" value="1"/>
</dbReference>
<dbReference type="InterPro" id="IPR001279">
    <property type="entry name" value="Metallo-B-lactamas"/>
</dbReference>
<dbReference type="InterPro" id="IPR050662">
    <property type="entry name" value="Sec-metab_biosynth-thioest"/>
</dbReference>
<dbReference type="InterPro" id="IPR036866">
    <property type="entry name" value="RibonucZ/Hydroxyglut_hydro"/>
</dbReference>
<evidence type="ECO:0000313" key="2">
    <source>
        <dbReference type="EMBL" id="SDS54045.1"/>
    </source>
</evidence>
<dbReference type="EMBL" id="LT629772">
    <property type="protein sequence ID" value="SDS54045.1"/>
    <property type="molecule type" value="Genomic_DNA"/>
</dbReference>
<organism evidence="2 3">
    <name type="scientific">Microlunatus soli</name>
    <dbReference type="NCBI Taxonomy" id="630515"/>
    <lineage>
        <taxon>Bacteria</taxon>
        <taxon>Bacillati</taxon>
        <taxon>Actinomycetota</taxon>
        <taxon>Actinomycetes</taxon>
        <taxon>Propionibacteriales</taxon>
        <taxon>Propionibacteriaceae</taxon>
        <taxon>Microlunatus</taxon>
    </lineage>
</organism>
<accession>A0A1H1T1A2</accession>
<dbReference type="SUPFAM" id="SSF56281">
    <property type="entry name" value="Metallo-hydrolase/oxidoreductase"/>
    <property type="match status" value="1"/>
</dbReference>
<dbReference type="Proteomes" id="UP000199103">
    <property type="component" value="Chromosome I"/>
</dbReference>
<sequence>MNDELIAPGVQRVLAPNPGPMTLDGTNTWVLGDVAHQAPVVVDPGPLDEDHLRRVLEASGLRISAIWITHRHHDHTDGARRLAELASCPVMAVDPEVATGRDQVLSDGHRTVVGDLEIVAIATPGHTSDSASFLVRSPAGPALLLTGDMVLGRGTTVITYPDGDLGAYLESLELMIKLVDDHQVVEILPGHGDRVRDPGSVLRYYRKHRQQRLDQVRRALADGARSAAEVVRIVYADVDPAVWPAAEQSVRAQLDYLNS</sequence>
<dbReference type="STRING" id="630515.SAMN04489812_2217"/>
<dbReference type="CDD" id="cd16278">
    <property type="entry name" value="metallo-hydrolase-like_MBL-fold"/>
    <property type="match status" value="1"/>
</dbReference>
<proteinExistence type="predicted"/>
<dbReference type="Pfam" id="PF17778">
    <property type="entry name" value="WHD_BLACT"/>
    <property type="match status" value="1"/>
</dbReference>